<dbReference type="GO" id="GO:0010074">
    <property type="term" value="P:maintenance of meristem identity"/>
    <property type="evidence" value="ECO:0007669"/>
    <property type="project" value="UniProtKB-ARBA"/>
</dbReference>
<evidence type="ECO:0000256" key="22">
    <source>
        <dbReference type="PROSITE-ProRule" id="PRU10141"/>
    </source>
</evidence>
<evidence type="ECO:0000259" key="24">
    <source>
        <dbReference type="PROSITE" id="PS50011"/>
    </source>
</evidence>
<dbReference type="Gene3D" id="3.30.200.20">
    <property type="entry name" value="Phosphorylase Kinase, domain 1"/>
    <property type="match status" value="1"/>
</dbReference>
<gene>
    <name evidence="25" type="ORF">POPTR_002G258200</name>
</gene>
<evidence type="ECO:0000256" key="16">
    <source>
        <dbReference type="ARBA" id="ARBA00023136"/>
    </source>
</evidence>
<feature type="domain" description="Protein kinase" evidence="24">
    <location>
        <begin position="513"/>
        <end position="794"/>
    </location>
</feature>
<dbReference type="InterPro" id="IPR051716">
    <property type="entry name" value="Plant_RL_S/T_kinase"/>
</dbReference>
<dbReference type="PANTHER" id="PTHR48053">
    <property type="entry name" value="LEUCINE RICH REPEAT FAMILY PROTEIN, EXPRESSED"/>
    <property type="match status" value="1"/>
</dbReference>
<keyword evidence="4" id="KW-0723">Serine/threonine-protein kinase</keyword>
<evidence type="ECO:0000256" key="1">
    <source>
        <dbReference type="ARBA" id="ARBA00004236"/>
    </source>
</evidence>
<dbReference type="GO" id="GO:0005886">
    <property type="term" value="C:plasma membrane"/>
    <property type="evidence" value="ECO:0000318"/>
    <property type="project" value="GO_Central"/>
</dbReference>
<keyword evidence="12" id="KW-0418">Kinase</keyword>
<dbReference type="AlphaFoldDB" id="A0A3N7G0Q6"/>
<evidence type="ECO:0000313" key="26">
    <source>
        <dbReference type="Proteomes" id="UP000006729"/>
    </source>
</evidence>
<dbReference type="Gene3D" id="1.10.510.10">
    <property type="entry name" value="Transferase(Phosphotransferase) domain 1"/>
    <property type="match status" value="1"/>
</dbReference>
<evidence type="ECO:0000313" key="25">
    <source>
        <dbReference type="EMBL" id="RQO87478.1"/>
    </source>
</evidence>
<keyword evidence="14" id="KW-0832">Ubl conjugation</keyword>
<comment type="catalytic activity">
    <reaction evidence="21">
        <text>L-seryl-[protein] + ATP = O-phospho-L-seryl-[protein] + ADP + H(+)</text>
        <dbReference type="Rhea" id="RHEA:17989"/>
        <dbReference type="Rhea" id="RHEA-COMP:9863"/>
        <dbReference type="Rhea" id="RHEA-COMP:11604"/>
        <dbReference type="ChEBI" id="CHEBI:15378"/>
        <dbReference type="ChEBI" id="CHEBI:29999"/>
        <dbReference type="ChEBI" id="CHEBI:30616"/>
        <dbReference type="ChEBI" id="CHEBI:83421"/>
        <dbReference type="ChEBI" id="CHEBI:456216"/>
        <dbReference type="EC" id="2.7.11.1"/>
    </reaction>
</comment>
<dbReference type="Gene3D" id="3.80.10.10">
    <property type="entry name" value="Ribonuclease Inhibitor"/>
    <property type="match status" value="2"/>
</dbReference>
<keyword evidence="16 23" id="KW-0472">Membrane</keyword>
<proteinExistence type="predicted"/>
<dbReference type="InterPro" id="IPR003591">
    <property type="entry name" value="Leu-rich_rpt_typical-subtyp"/>
</dbReference>
<feature type="binding site" evidence="22">
    <location>
        <position position="542"/>
    </location>
    <ligand>
        <name>ATP</name>
        <dbReference type="ChEBI" id="CHEBI:30616"/>
    </ligand>
</feature>
<evidence type="ECO:0000256" key="3">
    <source>
        <dbReference type="ARBA" id="ARBA00012513"/>
    </source>
</evidence>
<evidence type="ECO:0000256" key="13">
    <source>
        <dbReference type="ARBA" id="ARBA00022840"/>
    </source>
</evidence>
<dbReference type="Pfam" id="PF13855">
    <property type="entry name" value="LRR_8"/>
    <property type="match status" value="2"/>
</dbReference>
<evidence type="ECO:0000256" key="23">
    <source>
        <dbReference type="SAM" id="Phobius"/>
    </source>
</evidence>
<keyword evidence="5" id="KW-0597">Phosphoprotein</keyword>
<dbReference type="EMBL" id="CM009291">
    <property type="protein sequence ID" value="RQO87478.1"/>
    <property type="molecule type" value="Genomic_DNA"/>
</dbReference>
<evidence type="ECO:0000256" key="17">
    <source>
        <dbReference type="ARBA" id="ARBA00023157"/>
    </source>
</evidence>
<evidence type="ECO:0000256" key="20">
    <source>
        <dbReference type="ARBA" id="ARBA00047899"/>
    </source>
</evidence>
<keyword evidence="15 23" id="KW-1133">Transmembrane helix</keyword>
<dbReference type="FunFam" id="3.80.10.10:FF:000775">
    <property type="entry name" value="Predicted protein"/>
    <property type="match status" value="1"/>
</dbReference>
<dbReference type="InterPro" id="IPR008266">
    <property type="entry name" value="Tyr_kinase_AS"/>
</dbReference>
<keyword evidence="13 22" id="KW-0067">ATP-binding</keyword>
<dbReference type="InterPro" id="IPR001611">
    <property type="entry name" value="Leu-rich_rpt"/>
</dbReference>
<comment type="catalytic activity">
    <reaction evidence="20">
        <text>L-threonyl-[protein] + ATP = O-phospho-L-threonyl-[protein] + ADP + H(+)</text>
        <dbReference type="Rhea" id="RHEA:46608"/>
        <dbReference type="Rhea" id="RHEA-COMP:11060"/>
        <dbReference type="Rhea" id="RHEA-COMP:11605"/>
        <dbReference type="ChEBI" id="CHEBI:15378"/>
        <dbReference type="ChEBI" id="CHEBI:30013"/>
        <dbReference type="ChEBI" id="CHEBI:30616"/>
        <dbReference type="ChEBI" id="CHEBI:61977"/>
        <dbReference type="ChEBI" id="CHEBI:456216"/>
        <dbReference type="EC" id="2.7.11.1"/>
    </reaction>
</comment>
<evidence type="ECO:0000256" key="7">
    <source>
        <dbReference type="ARBA" id="ARBA00022679"/>
    </source>
</evidence>
<evidence type="ECO:0000256" key="18">
    <source>
        <dbReference type="ARBA" id="ARBA00023170"/>
    </source>
</evidence>
<keyword evidence="10" id="KW-0677">Repeat</keyword>
<dbReference type="PRINTS" id="PR00019">
    <property type="entry name" value="LEURICHRPT"/>
</dbReference>
<feature type="transmembrane region" description="Helical" evidence="23">
    <location>
        <begin position="447"/>
        <end position="471"/>
    </location>
</feature>
<dbReference type="GO" id="GO:0009755">
    <property type="term" value="P:hormone-mediated signaling pathway"/>
    <property type="evidence" value="ECO:0000318"/>
    <property type="project" value="GO_Central"/>
</dbReference>
<dbReference type="GO" id="GO:0010082">
    <property type="term" value="P:regulation of root meristem growth"/>
    <property type="evidence" value="ECO:0007669"/>
    <property type="project" value="UniProtKB-ARBA"/>
</dbReference>
<evidence type="ECO:0000256" key="6">
    <source>
        <dbReference type="ARBA" id="ARBA00022614"/>
    </source>
</evidence>
<dbReference type="PROSITE" id="PS00107">
    <property type="entry name" value="PROTEIN_KINASE_ATP"/>
    <property type="match status" value="1"/>
</dbReference>
<accession>A0A3N7G0Q6</accession>
<evidence type="ECO:0000256" key="8">
    <source>
        <dbReference type="ARBA" id="ARBA00022692"/>
    </source>
</evidence>
<dbReference type="STRING" id="3694.A0A3N7G0Q6"/>
<keyword evidence="17" id="KW-1015">Disulfide bond</keyword>
<dbReference type="Pfam" id="PF23598">
    <property type="entry name" value="LRR_14"/>
    <property type="match status" value="1"/>
</dbReference>
<dbReference type="InterPro" id="IPR055414">
    <property type="entry name" value="LRR_R13L4/SHOC2-like"/>
</dbReference>
<dbReference type="PROSITE" id="PS50011">
    <property type="entry name" value="PROTEIN_KINASE_DOM"/>
    <property type="match status" value="1"/>
</dbReference>
<dbReference type="EC" id="2.7.11.1" evidence="3"/>
<evidence type="ECO:0000256" key="15">
    <source>
        <dbReference type="ARBA" id="ARBA00022989"/>
    </source>
</evidence>
<sequence>MLQYLFLYNNTFSGSIPPEIGNLKELLSLDLSANQLSGPLPPALWNLTNLQILNLFSNNINGKIPPEVGNLTMLQTLDLNTNQLHGELPQTISNITSLTSINLFGNNLSGSIPSDFGKYMPSLANASFSNNSFSGELPPELCRGLSLKQFTVNSNSFNGSLPTCLRNCSELSRVRLEKNRFTGNITDAFGVLPNLGFVALSDNQFIGEISPDWGECKNLTNLQMDGNRISGEIPAELGKLPQLRVLSLGSNDLAGRIPAELGNLSRLFMLNLSNNQLTGEVPQSLTSLESLESLDLSDNKLAGNISKELGSYEKLSSLDLSHNNLAGEIPFELGNLNSLRYLLDLSSNSLSGAIPQNFAKLSQLEILNVSHNHLSGRIPDSLSSMRSLSSFDFSYNELTGPIPTGSIFKNAPARSFVRNSGLCGEGEGLSQCPTTDSSKTSKVNKKVLIGVIVPVCGLLVIATIFAVLLCFRKTKLLDEETKIVNNGESFKSVIWERESKFTFGDIVKATDDFNEKYCIGRGGFGSVYKAALSTGQVVAVKKLNMSDSSDIPATNRQSFENEIKMLTEVRHRNIIKLYGFCSRRGCLYLVYEHVERGSLGKVLYGKEGEVELGWGRRVNTVRGVAHAIAYLHRDCSPPIVHRDISLNNILLETDFEPRLADFGTARLLNTGSSNWTAVAGSYGYMAPELAQTMRVTDKCDVYSFGVVALEVMMGRHPGDLLSSLPSIKPSLSSDPELFLKDVLDPRLEAPTGQAAEEVVFVVTVALACTQTKPEARPTMHFVARELSARTQAYLAEPLDSITISKLRSFQK</sequence>
<evidence type="ECO:0000256" key="5">
    <source>
        <dbReference type="ARBA" id="ARBA00022553"/>
    </source>
</evidence>
<keyword evidence="6" id="KW-0433">Leucine-rich repeat</keyword>
<dbReference type="GO" id="GO:0004674">
    <property type="term" value="F:protein serine/threonine kinase activity"/>
    <property type="evidence" value="ECO:0007669"/>
    <property type="project" value="UniProtKB-KW"/>
</dbReference>
<name>A0A3N7G0Q6_POPTR</name>
<evidence type="ECO:0000256" key="10">
    <source>
        <dbReference type="ARBA" id="ARBA00022737"/>
    </source>
</evidence>
<dbReference type="FunFam" id="3.80.10.10:FF:000177">
    <property type="entry name" value="Leucine-rich repeat receptor-like serine/threonine-protein kinase At1g17230"/>
    <property type="match status" value="1"/>
</dbReference>
<reference evidence="25 26" key="1">
    <citation type="journal article" date="2006" name="Science">
        <title>The genome of black cottonwood, Populus trichocarpa (Torr. &amp; Gray).</title>
        <authorList>
            <person name="Tuskan G.A."/>
            <person name="Difazio S."/>
            <person name="Jansson S."/>
            <person name="Bohlmann J."/>
            <person name="Grigoriev I."/>
            <person name="Hellsten U."/>
            <person name="Putnam N."/>
            <person name="Ralph S."/>
            <person name="Rombauts S."/>
            <person name="Salamov A."/>
            <person name="Schein J."/>
            <person name="Sterck L."/>
            <person name="Aerts A."/>
            <person name="Bhalerao R.R."/>
            <person name="Bhalerao R.P."/>
            <person name="Blaudez D."/>
            <person name="Boerjan W."/>
            <person name="Brun A."/>
            <person name="Brunner A."/>
            <person name="Busov V."/>
            <person name="Campbell M."/>
            <person name="Carlson J."/>
            <person name="Chalot M."/>
            <person name="Chapman J."/>
            <person name="Chen G.L."/>
            <person name="Cooper D."/>
            <person name="Coutinho P.M."/>
            <person name="Couturier J."/>
            <person name="Covert S."/>
            <person name="Cronk Q."/>
            <person name="Cunningham R."/>
            <person name="Davis J."/>
            <person name="Degroeve S."/>
            <person name="Dejardin A."/>
            <person name="Depamphilis C."/>
            <person name="Detter J."/>
            <person name="Dirks B."/>
            <person name="Dubchak I."/>
            <person name="Duplessis S."/>
            <person name="Ehlting J."/>
            <person name="Ellis B."/>
            <person name="Gendler K."/>
            <person name="Goodstein D."/>
            <person name="Gribskov M."/>
            <person name="Grimwood J."/>
            <person name="Groover A."/>
            <person name="Gunter L."/>
            <person name="Hamberger B."/>
            <person name="Heinze B."/>
            <person name="Helariutta Y."/>
            <person name="Henrissat B."/>
            <person name="Holligan D."/>
            <person name="Holt R."/>
            <person name="Huang W."/>
            <person name="Islam-Faridi N."/>
            <person name="Jones S."/>
            <person name="Jones-Rhoades M."/>
            <person name="Jorgensen R."/>
            <person name="Joshi C."/>
            <person name="Kangasjarvi J."/>
            <person name="Karlsson J."/>
            <person name="Kelleher C."/>
            <person name="Kirkpatrick R."/>
            <person name="Kirst M."/>
            <person name="Kohler A."/>
            <person name="Kalluri U."/>
            <person name="Larimer F."/>
            <person name="Leebens-Mack J."/>
            <person name="Leple J.C."/>
            <person name="Locascio P."/>
            <person name="Lou Y."/>
            <person name="Lucas S."/>
            <person name="Martin F."/>
            <person name="Montanini B."/>
            <person name="Napoli C."/>
            <person name="Nelson D.R."/>
            <person name="Nelson C."/>
            <person name="Nieminen K."/>
            <person name="Nilsson O."/>
            <person name="Pereda V."/>
            <person name="Peter G."/>
            <person name="Philippe R."/>
            <person name="Pilate G."/>
            <person name="Poliakov A."/>
            <person name="Razumovskaya J."/>
            <person name="Richardson P."/>
            <person name="Rinaldi C."/>
            <person name="Ritland K."/>
            <person name="Rouze P."/>
            <person name="Ryaboy D."/>
            <person name="Schmutz J."/>
            <person name="Schrader J."/>
            <person name="Segerman B."/>
            <person name="Shin H."/>
            <person name="Siddiqui A."/>
            <person name="Sterky F."/>
            <person name="Terry A."/>
            <person name="Tsai C.J."/>
            <person name="Uberbacher E."/>
            <person name="Unneberg P."/>
            <person name="Vahala J."/>
            <person name="Wall K."/>
            <person name="Wessler S."/>
            <person name="Yang G."/>
            <person name="Yin T."/>
            <person name="Douglas C."/>
            <person name="Marra M."/>
            <person name="Sandberg G."/>
            <person name="Van de Peer Y."/>
            <person name="Rokhsar D."/>
        </authorList>
    </citation>
    <scope>NUCLEOTIDE SEQUENCE [LARGE SCALE GENOMIC DNA]</scope>
    <source>
        <strain evidence="26">cv. Nisqually</strain>
    </source>
</reference>
<evidence type="ECO:0000256" key="21">
    <source>
        <dbReference type="ARBA" id="ARBA00048679"/>
    </source>
</evidence>
<dbReference type="InterPro" id="IPR032675">
    <property type="entry name" value="LRR_dom_sf"/>
</dbReference>
<dbReference type="InterPro" id="IPR017441">
    <property type="entry name" value="Protein_kinase_ATP_BS"/>
</dbReference>
<organism evidence="25 26">
    <name type="scientific">Populus trichocarpa</name>
    <name type="common">Western balsam poplar</name>
    <name type="synonym">Populus balsamifera subsp. trichocarpa</name>
    <dbReference type="NCBI Taxonomy" id="3694"/>
    <lineage>
        <taxon>Eukaryota</taxon>
        <taxon>Viridiplantae</taxon>
        <taxon>Streptophyta</taxon>
        <taxon>Embryophyta</taxon>
        <taxon>Tracheophyta</taxon>
        <taxon>Spermatophyta</taxon>
        <taxon>Magnoliopsida</taxon>
        <taxon>eudicotyledons</taxon>
        <taxon>Gunneridae</taxon>
        <taxon>Pentapetalae</taxon>
        <taxon>rosids</taxon>
        <taxon>fabids</taxon>
        <taxon>Malpighiales</taxon>
        <taxon>Salicaceae</taxon>
        <taxon>Saliceae</taxon>
        <taxon>Populus</taxon>
    </lineage>
</organism>
<keyword evidence="18" id="KW-0675">Receptor</keyword>
<dbReference type="Proteomes" id="UP000006729">
    <property type="component" value="Chromosome 2"/>
</dbReference>
<dbReference type="FunFam" id="1.10.510.10:FF:000445">
    <property type="entry name" value="MDIS1-interacting receptor like kinase 2"/>
    <property type="match status" value="1"/>
</dbReference>
<keyword evidence="8 23" id="KW-0812">Transmembrane</keyword>
<keyword evidence="9" id="KW-0732">Signal</keyword>
<evidence type="ECO:0000256" key="9">
    <source>
        <dbReference type="ARBA" id="ARBA00022729"/>
    </source>
</evidence>
<keyword evidence="11 22" id="KW-0547">Nucleotide-binding</keyword>
<protein>
    <recommendedName>
        <fullName evidence="3">non-specific serine/threonine protein kinase</fullName>
        <ecNumber evidence="3">2.7.11.1</ecNumber>
    </recommendedName>
</protein>
<dbReference type="SUPFAM" id="SSF56112">
    <property type="entry name" value="Protein kinase-like (PK-like)"/>
    <property type="match status" value="1"/>
</dbReference>
<dbReference type="PROSITE" id="PS00109">
    <property type="entry name" value="PROTEIN_KINASE_TYR"/>
    <property type="match status" value="1"/>
</dbReference>
<comment type="subcellular location">
    <subcellularLocation>
        <location evidence="1">Cell membrane</location>
    </subcellularLocation>
    <subcellularLocation>
        <location evidence="2">Membrane</location>
        <topology evidence="2">Single-pass type I membrane protein</topology>
    </subcellularLocation>
</comment>
<dbReference type="InParanoid" id="A0A3N7G0Q6"/>
<dbReference type="InterPro" id="IPR011009">
    <property type="entry name" value="Kinase-like_dom_sf"/>
</dbReference>
<dbReference type="SMART" id="SM00369">
    <property type="entry name" value="LRR_TYP"/>
    <property type="match status" value="5"/>
</dbReference>
<dbReference type="Pfam" id="PF00560">
    <property type="entry name" value="LRR_1"/>
    <property type="match status" value="2"/>
</dbReference>
<evidence type="ECO:0000256" key="4">
    <source>
        <dbReference type="ARBA" id="ARBA00022527"/>
    </source>
</evidence>
<keyword evidence="26" id="KW-1185">Reference proteome</keyword>
<dbReference type="SUPFAM" id="SSF52047">
    <property type="entry name" value="RNI-like"/>
    <property type="match status" value="2"/>
</dbReference>
<evidence type="ECO:0000256" key="14">
    <source>
        <dbReference type="ARBA" id="ARBA00022843"/>
    </source>
</evidence>
<evidence type="ECO:0000256" key="12">
    <source>
        <dbReference type="ARBA" id="ARBA00022777"/>
    </source>
</evidence>
<dbReference type="CDD" id="cd14066">
    <property type="entry name" value="STKc_IRAK"/>
    <property type="match status" value="1"/>
</dbReference>
<keyword evidence="19" id="KW-0325">Glycoprotein</keyword>
<dbReference type="InterPro" id="IPR000719">
    <property type="entry name" value="Prot_kinase_dom"/>
</dbReference>
<evidence type="ECO:0000256" key="11">
    <source>
        <dbReference type="ARBA" id="ARBA00022741"/>
    </source>
</evidence>
<dbReference type="GO" id="GO:0038023">
    <property type="term" value="F:signaling receptor activity"/>
    <property type="evidence" value="ECO:0000318"/>
    <property type="project" value="GO_Central"/>
</dbReference>
<dbReference type="FunFam" id="3.30.200.20:FF:000309">
    <property type="entry name" value="Leucine-rich repeat receptor protein kinase MSP1"/>
    <property type="match status" value="1"/>
</dbReference>
<evidence type="ECO:0000256" key="2">
    <source>
        <dbReference type="ARBA" id="ARBA00004479"/>
    </source>
</evidence>
<dbReference type="Pfam" id="PF00069">
    <property type="entry name" value="Pkinase"/>
    <property type="match status" value="1"/>
</dbReference>
<dbReference type="GO" id="GO:0005524">
    <property type="term" value="F:ATP binding"/>
    <property type="evidence" value="ECO:0007669"/>
    <property type="project" value="UniProtKB-UniRule"/>
</dbReference>
<dbReference type="PANTHER" id="PTHR48053:SF32">
    <property type="entry name" value="LEUCINE RICH REPEAT FAMILY PROTEIN, EXPRESSED"/>
    <property type="match status" value="1"/>
</dbReference>
<keyword evidence="7" id="KW-0808">Transferase</keyword>
<evidence type="ECO:0000256" key="19">
    <source>
        <dbReference type="ARBA" id="ARBA00023180"/>
    </source>
</evidence>